<evidence type="ECO:0000313" key="3">
    <source>
        <dbReference type="EMBL" id="MCX2718831.1"/>
    </source>
</evidence>
<dbReference type="CDD" id="cd20736">
    <property type="entry name" value="PoNe_Nuclease"/>
    <property type="match status" value="1"/>
</dbReference>
<keyword evidence="4" id="KW-1185">Reference proteome</keyword>
<sequence>MGDSYLLGKRGEDAAAKFLQEIGYEIIGRNYRYMKAEIDLIARKGDTLAIVEVKTRTGTPLEKVLDAIHRRKIERLLQAADHFIVSNQLQVNARFDIIWITRDRKGFKLDHIENAFYHF</sequence>
<proteinExistence type="inferred from homology"/>
<dbReference type="GO" id="GO:0016755">
    <property type="term" value="F:aminoacyltransferase activity"/>
    <property type="evidence" value="ECO:0007669"/>
    <property type="project" value="InterPro"/>
</dbReference>
<dbReference type="Gene3D" id="3.40.1350.10">
    <property type="match status" value="1"/>
</dbReference>
<dbReference type="NCBIfam" id="TIGR00252">
    <property type="entry name" value="YraN family protein"/>
    <property type="match status" value="1"/>
</dbReference>
<dbReference type="PANTHER" id="PTHR34039">
    <property type="entry name" value="UPF0102 PROTEIN YRAN"/>
    <property type="match status" value="1"/>
</dbReference>
<gene>
    <name evidence="3" type="ORF">OO016_04365</name>
</gene>
<dbReference type="Proteomes" id="UP001207116">
    <property type="component" value="Unassembled WGS sequence"/>
</dbReference>
<dbReference type="AlphaFoldDB" id="A0AAE3SMZ6"/>
<protein>
    <recommendedName>
        <fullName evidence="2">UPF0102 protein OO016_04365</fullName>
    </recommendedName>
</protein>
<organism evidence="3 4">
    <name type="scientific">Lentiprolixibacter aurantiacus</name>
    <dbReference type="NCBI Taxonomy" id="2993939"/>
    <lineage>
        <taxon>Bacteria</taxon>
        <taxon>Pseudomonadati</taxon>
        <taxon>Bacteroidota</taxon>
        <taxon>Flavobacteriia</taxon>
        <taxon>Flavobacteriales</taxon>
        <taxon>Flavobacteriaceae</taxon>
        <taxon>Lentiprolixibacter</taxon>
    </lineage>
</organism>
<dbReference type="InterPro" id="IPR011856">
    <property type="entry name" value="tRNA_endonuc-like_dom_sf"/>
</dbReference>
<dbReference type="InterPro" id="IPR011335">
    <property type="entry name" value="Restrct_endonuc-II-like"/>
</dbReference>
<dbReference type="PROSITE" id="PS51191">
    <property type="entry name" value="FEMABX"/>
    <property type="match status" value="1"/>
</dbReference>
<dbReference type="Pfam" id="PF02021">
    <property type="entry name" value="UPF0102"/>
    <property type="match status" value="1"/>
</dbReference>
<comment type="similarity">
    <text evidence="1 2">Belongs to the UPF0102 family.</text>
</comment>
<dbReference type="RefSeq" id="WP_266011154.1">
    <property type="nucleotide sequence ID" value="NZ_JAPFQP010000001.1"/>
</dbReference>
<dbReference type="PANTHER" id="PTHR34039:SF1">
    <property type="entry name" value="UPF0102 PROTEIN YRAN"/>
    <property type="match status" value="1"/>
</dbReference>
<name>A0AAE3SMZ6_9FLAO</name>
<reference evidence="3" key="1">
    <citation type="submission" date="2022-11" db="EMBL/GenBank/DDBJ databases">
        <title>The characterization of three novel Bacteroidetes species and genomic analysis of their roles in tidal elemental geochemical cycles.</title>
        <authorList>
            <person name="Ma K.-J."/>
        </authorList>
    </citation>
    <scope>NUCLEOTIDE SEQUENCE</scope>
    <source>
        <strain evidence="3">M415</strain>
    </source>
</reference>
<dbReference type="InterPro" id="IPR003509">
    <property type="entry name" value="UPF0102_YraN-like"/>
</dbReference>
<evidence type="ECO:0000313" key="4">
    <source>
        <dbReference type="Proteomes" id="UP001207116"/>
    </source>
</evidence>
<evidence type="ECO:0000256" key="1">
    <source>
        <dbReference type="ARBA" id="ARBA00006738"/>
    </source>
</evidence>
<dbReference type="GO" id="GO:0044038">
    <property type="term" value="P:cell wall macromolecule biosynthetic process"/>
    <property type="evidence" value="ECO:0007669"/>
    <property type="project" value="InterPro"/>
</dbReference>
<dbReference type="EMBL" id="JAPFQP010000001">
    <property type="protein sequence ID" value="MCX2718831.1"/>
    <property type="molecule type" value="Genomic_DNA"/>
</dbReference>
<dbReference type="SUPFAM" id="SSF52980">
    <property type="entry name" value="Restriction endonuclease-like"/>
    <property type="match status" value="1"/>
</dbReference>
<accession>A0AAE3SMZ6</accession>
<dbReference type="GO" id="GO:0003676">
    <property type="term" value="F:nucleic acid binding"/>
    <property type="evidence" value="ECO:0007669"/>
    <property type="project" value="InterPro"/>
</dbReference>
<dbReference type="InterPro" id="IPR003447">
    <property type="entry name" value="FEMABX"/>
</dbReference>
<dbReference type="HAMAP" id="MF_00048">
    <property type="entry name" value="UPF0102"/>
    <property type="match status" value="1"/>
</dbReference>
<comment type="caution">
    <text evidence="3">The sequence shown here is derived from an EMBL/GenBank/DDBJ whole genome shotgun (WGS) entry which is preliminary data.</text>
</comment>
<evidence type="ECO:0000256" key="2">
    <source>
        <dbReference type="HAMAP-Rule" id="MF_00048"/>
    </source>
</evidence>